<comment type="caution">
    <text evidence="6">The sequence shown here is derived from an EMBL/GenBank/DDBJ whole genome shotgun (WGS) entry which is preliminary data.</text>
</comment>
<protein>
    <submittedName>
        <fullName evidence="6">ATP-binding cassette domain-containing protein</fullName>
    </submittedName>
</protein>
<dbReference type="SUPFAM" id="SSF52540">
    <property type="entry name" value="P-loop containing nucleoside triphosphate hydrolases"/>
    <property type="match status" value="1"/>
</dbReference>
<evidence type="ECO:0000256" key="1">
    <source>
        <dbReference type="ARBA" id="ARBA00005417"/>
    </source>
</evidence>
<name>A0A941CPC8_9CLOT</name>
<dbReference type="InterPro" id="IPR003593">
    <property type="entry name" value="AAA+_ATPase"/>
</dbReference>
<dbReference type="PROSITE" id="PS00211">
    <property type="entry name" value="ABC_TRANSPORTER_1"/>
    <property type="match status" value="1"/>
</dbReference>
<keyword evidence="3" id="KW-0547">Nucleotide-binding</keyword>
<dbReference type="Pfam" id="PF00005">
    <property type="entry name" value="ABC_tran"/>
    <property type="match status" value="1"/>
</dbReference>
<evidence type="ECO:0000313" key="6">
    <source>
        <dbReference type="EMBL" id="MBR0576421.1"/>
    </source>
</evidence>
<sequence>MKLKIQDLTKHYGTLKALDTMTCSFTPGVYGVLGPNGAGKSTLMGLMTDSLKREQGSILWEDRDILEWGKEYRKIFGYMPQNPGLYEEMTALQFLRYMADLKEIPRRQARVQVDSLLDILQMHGFARSRIRNCSGGMRQRVLLAQALLGDPKLLILDEPTAGLDPQERIRIRNYIASLAEQRIVILATHVVPDIESIAKEILLLDEGRLLAAASPQWLIAQIAGKVGEKRCSREEREALQLEYGLGQIYQRKEGQVLRLVSDHLPPGFSLLKESIGLEDVYLYYFHRKQEEVDPSVTRA</sequence>
<gene>
    <name evidence="6" type="ORF">KCG48_08715</name>
</gene>
<evidence type="ECO:0000313" key="7">
    <source>
        <dbReference type="Proteomes" id="UP000675379"/>
    </source>
</evidence>
<evidence type="ECO:0000259" key="5">
    <source>
        <dbReference type="PROSITE" id="PS50893"/>
    </source>
</evidence>
<dbReference type="SMART" id="SM00382">
    <property type="entry name" value="AAA"/>
    <property type="match status" value="1"/>
</dbReference>
<dbReference type="Proteomes" id="UP000675379">
    <property type="component" value="Unassembled WGS sequence"/>
</dbReference>
<dbReference type="InterPro" id="IPR017871">
    <property type="entry name" value="ABC_transporter-like_CS"/>
</dbReference>
<accession>A0A941CPC8</accession>
<reference evidence="6" key="1">
    <citation type="submission" date="2021-04" db="EMBL/GenBank/DDBJ databases">
        <title>Proteiniclasticum sedimins sp. nov., an obligate anaerobic bacterium isolated from anaerobic sludge.</title>
        <authorList>
            <person name="Liu J."/>
        </authorList>
    </citation>
    <scope>NUCLEOTIDE SEQUENCE</scope>
    <source>
        <strain evidence="6">BAD-10</strain>
    </source>
</reference>
<dbReference type="AlphaFoldDB" id="A0A941CPC8"/>
<dbReference type="Gene3D" id="3.40.50.300">
    <property type="entry name" value="P-loop containing nucleotide triphosphate hydrolases"/>
    <property type="match status" value="1"/>
</dbReference>
<evidence type="ECO:0000256" key="4">
    <source>
        <dbReference type="ARBA" id="ARBA00022840"/>
    </source>
</evidence>
<keyword evidence="2" id="KW-0813">Transport</keyword>
<proteinExistence type="inferred from homology"/>
<keyword evidence="4 6" id="KW-0067">ATP-binding</keyword>
<comment type="similarity">
    <text evidence="1">Belongs to the ABC transporter superfamily.</text>
</comment>
<feature type="domain" description="ABC transporter" evidence="5">
    <location>
        <begin position="3"/>
        <end position="231"/>
    </location>
</feature>
<dbReference type="RefSeq" id="WP_211801353.1">
    <property type="nucleotide sequence ID" value="NZ_JAGSCS010000010.1"/>
</dbReference>
<evidence type="ECO:0000256" key="2">
    <source>
        <dbReference type="ARBA" id="ARBA00022448"/>
    </source>
</evidence>
<dbReference type="PANTHER" id="PTHR43335">
    <property type="entry name" value="ABC TRANSPORTER, ATP-BINDING PROTEIN"/>
    <property type="match status" value="1"/>
</dbReference>
<keyword evidence="7" id="KW-1185">Reference proteome</keyword>
<dbReference type="EMBL" id="JAGSCS010000010">
    <property type="protein sequence ID" value="MBR0576421.1"/>
    <property type="molecule type" value="Genomic_DNA"/>
</dbReference>
<dbReference type="GO" id="GO:0005524">
    <property type="term" value="F:ATP binding"/>
    <property type="evidence" value="ECO:0007669"/>
    <property type="project" value="UniProtKB-KW"/>
</dbReference>
<dbReference type="PANTHER" id="PTHR43335:SF2">
    <property type="entry name" value="ABC TRANSPORTER, ATP-BINDING PROTEIN"/>
    <property type="match status" value="1"/>
</dbReference>
<evidence type="ECO:0000256" key="3">
    <source>
        <dbReference type="ARBA" id="ARBA00022741"/>
    </source>
</evidence>
<dbReference type="GO" id="GO:0016887">
    <property type="term" value="F:ATP hydrolysis activity"/>
    <property type="evidence" value="ECO:0007669"/>
    <property type="project" value="InterPro"/>
</dbReference>
<dbReference type="InterPro" id="IPR003439">
    <property type="entry name" value="ABC_transporter-like_ATP-bd"/>
</dbReference>
<dbReference type="InterPro" id="IPR027417">
    <property type="entry name" value="P-loop_NTPase"/>
</dbReference>
<dbReference type="PROSITE" id="PS50893">
    <property type="entry name" value="ABC_TRANSPORTER_2"/>
    <property type="match status" value="1"/>
</dbReference>
<organism evidence="6 7">
    <name type="scientific">Proteiniclasticum sediminis</name>
    <dbReference type="NCBI Taxonomy" id="2804028"/>
    <lineage>
        <taxon>Bacteria</taxon>
        <taxon>Bacillati</taxon>
        <taxon>Bacillota</taxon>
        <taxon>Clostridia</taxon>
        <taxon>Eubacteriales</taxon>
        <taxon>Clostridiaceae</taxon>
        <taxon>Proteiniclasticum</taxon>
    </lineage>
</organism>